<feature type="chain" id="PRO_5022228061" description="CUB domain-containing protein" evidence="6">
    <location>
        <begin position="22"/>
        <end position="1035"/>
    </location>
</feature>
<feature type="region of interest" description="Disordered" evidence="4">
    <location>
        <begin position="276"/>
        <end position="298"/>
    </location>
</feature>
<dbReference type="PANTHER" id="PTHR47537">
    <property type="entry name" value="CUBILIN"/>
    <property type="match status" value="1"/>
</dbReference>
<evidence type="ECO:0000256" key="1">
    <source>
        <dbReference type="ARBA" id="ARBA00023157"/>
    </source>
</evidence>
<dbReference type="PROSITE" id="PS50068">
    <property type="entry name" value="LDLRA_2"/>
    <property type="match status" value="1"/>
</dbReference>
<dbReference type="SMART" id="SM00042">
    <property type="entry name" value="CUB"/>
    <property type="match status" value="1"/>
</dbReference>
<dbReference type="InterPro" id="IPR035914">
    <property type="entry name" value="Sperma_CUB_dom_sf"/>
</dbReference>
<accession>A0A553NSN2</accession>
<comment type="caution">
    <text evidence="8">The sequence shown here is derived from an EMBL/GenBank/DDBJ whole genome shotgun (WGS) entry which is preliminary data.</text>
</comment>
<reference evidence="8 9" key="1">
    <citation type="journal article" date="2018" name="Nat. Ecol. Evol.">
        <title>Genomic signatures of mitonuclear coevolution across populations of Tigriopus californicus.</title>
        <authorList>
            <person name="Barreto F.S."/>
            <person name="Watson E.T."/>
            <person name="Lima T.G."/>
            <person name="Willett C.S."/>
            <person name="Edmands S."/>
            <person name="Li W."/>
            <person name="Burton R.S."/>
        </authorList>
    </citation>
    <scope>NUCLEOTIDE SEQUENCE [LARGE SCALE GENOMIC DNA]</scope>
    <source>
        <strain evidence="8 9">San Diego</strain>
    </source>
</reference>
<keyword evidence="5" id="KW-1133">Transmembrane helix</keyword>
<dbReference type="AlphaFoldDB" id="A0A553NSN2"/>
<gene>
    <name evidence="8" type="ORF">TCAL_06833</name>
</gene>
<protein>
    <recommendedName>
        <fullName evidence="7">CUB domain-containing protein</fullName>
    </recommendedName>
</protein>
<dbReference type="SMART" id="SM00192">
    <property type="entry name" value="LDLa"/>
    <property type="match status" value="2"/>
</dbReference>
<dbReference type="InterPro" id="IPR002172">
    <property type="entry name" value="LDrepeatLR_classA_rpt"/>
</dbReference>
<evidence type="ECO:0000313" key="9">
    <source>
        <dbReference type="Proteomes" id="UP000318571"/>
    </source>
</evidence>
<dbReference type="SUPFAM" id="SSF57424">
    <property type="entry name" value="LDL receptor-like module"/>
    <property type="match status" value="1"/>
</dbReference>
<keyword evidence="1 2" id="KW-1015">Disulfide bond</keyword>
<dbReference type="SUPFAM" id="SSF49854">
    <property type="entry name" value="Spermadhesin, CUB domain"/>
    <property type="match status" value="2"/>
</dbReference>
<feature type="signal peptide" evidence="6">
    <location>
        <begin position="1"/>
        <end position="21"/>
    </location>
</feature>
<evidence type="ECO:0000256" key="5">
    <source>
        <dbReference type="SAM" id="Phobius"/>
    </source>
</evidence>
<evidence type="ECO:0000313" key="8">
    <source>
        <dbReference type="EMBL" id="TRY68443.1"/>
    </source>
</evidence>
<dbReference type="InterPro" id="IPR036055">
    <property type="entry name" value="LDL_receptor-like_sf"/>
</dbReference>
<dbReference type="CDD" id="cd00041">
    <property type="entry name" value="CUB"/>
    <property type="match status" value="1"/>
</dbReference>
<dbReference type="EMBL" id="VCGU01000010">
    <property type="protein sequence ID" value="TRY68443.1"/>
    <property type="molecule type" value="Genomic_DNA"/>
</dbReference>
<feature type="disulfide bond" evidence="2">
    <location>
        <begin position="393"/>
        <end position="420"/>
    </location>
</feature>
<keyword evidence="5" id="KW-0472">Membrane</keyword>
<keyword evidence="6" id="KW-0732">Signal</keyword>
<evidence type="ECO:0000256" key="2">
    <source>
        <dbReference type="PROSITE-ProRule" id="PRU00059"/>
    </source>
</evidence>
<dbReference type="OMA" id="NVKPKWK"/>
<evidence type="ECO:0000256" key="4">
    <source>
        <dbReference type="SAM" id="MobiDB-lite"/>
    </source>
</evidence>
<keyword evidence="5" id="KW-0812">Transmembrane</keyword>
<name>A0A553NSN2_TIGCA</name>
<feature type="domain" description="CUB" evidence="7">
    <location>
        <begin position="393"/>
        <end position="478"/>
    </location>
</feature>
<feature type="domain" description="CUB" evidence="7">
    <location>
        <begin position="217"/>
        <end position="363"/>
    </location>
</feature>
<dbReference type="CDD" id="cd00112">
    <property type="entry name" value="LDLa"/>
    <property type="match status" value="1"/>
</dbReference>
<dbReference type="InterPro" id="IPR023415">
    <property type="entry name" value="LDLR_class-A_CS"/>
</dbReference>
<dbReference type="InterPro" id="IPR053207">
    <property type="entry name" value="Non-NMDA_GluR_Accessory"/>
</dbReference>
<feature type="transmembrane region" description="Helical" evidence="5">
    <location>
        <begin position="952"/>
        <end position="973"/>
    </location>
</feature>
<proteinExistence type="predicted"/>
<dbReference type="Gene3D" id="2.60.120.290">
    <property type="entry name" value="Spermadhesin, CUB domain"/>
    <property type="match status" value="2"/>
</dbReference>
<evidence type="ECO:0000256" key="3">
    <source>
        <dbReference type="PROSITE-ProRule" id="PRU00124"/>
    </source>
</evidence>
<evidence type="ECO:0000256" key="6">
    <source>
        <dbReference type="SAM" id="SignalP"/>
    </source>
</evidence>
<sequence length="1035" mass="114192">MSGRWQVVMVFLYLWVEGSWHCRISEYRCKTVPQCIRLDQVCDRVAHCSDASDELDGCSVCNKTYHGDVGKTYRLSVSQPPLDQLPFTCRMRFSAAHYELGDIVKLTLEKFRIGHFQSPLHNGCPDGALKISDGNRFHGGQYCGSVNQFQMKPIYISETTSLTAELKLMRISSSKRTLGGDFAFDIAYQFLSKSDAMIRHQKNTDTGILRAQKGVSCSYEFSNCLLKECHLQSPNYPGMYPRNLTCSYHVNVKRDEIPPGHFASITLYQEPQHKSDWLPSPVGGGSDSSGTRPGCEMPGDQITIYDGSHPNDPVLAQLCLNREIPIVTSSGSSILLVFRSVPFAVPNMGALTTRGFEIRVKVQVRPFDSFSPPGSTRRNRQQKLPRKFQLEACHFQIDSDNGSKGTLGSASHSLPANSSCQYNFVGKPHERVWITFTRFSSPSTHGLRNGPLEACASNHLVLIDSDQEIGKFCHSNPPKLCEHTLLSSEYWNQTLAPFRPCHIQTESYVSKSGTFSIVQVMEQGSVIEPVEFSLHFEFVQETSAQKKLFSSSATSLSLTTLEDSRNQSCHYVFLGSKLKSKSVYSIPSPGNVFLFGRGGAPNLTCTYEFIGAPGQAVMLLLKEMAEAPSGLESSCHQIANPLMSQRSACQMGGNYAAPDAPGSYLVVGDQFKPNSLFDRSECFCAEAIDSHSPRRIISNSSSLRLEYHIRNMKSIHDFTHFHFKAQFVFIQQDQCSSAKIMQDTGGQIVLDVSDPCHHNPWTFDFGQLEGAQMFMKCQGHLVGTYDHVVIFQDPKNLTSVKGCTSANKIIIRSKATTYVVCPVVHPAGSGISSVDVILPPQAVVQLISDGEKGANSQDVGIYQIRWLLLFPQSSLTNNVQSNTTSPSLDPSLGLVSRSSDAGQMSSACAFACPELLSAGCIDASLWCDGIAHCPSGFDESEDNCRHVFGPILFTYCLSAFIILLLVLIGFVIVQRCRHLQQQNAISHLQNPFTSSSAQIISGDIRTQCHDNLKPNSHNSITNLTQDYLVCAQGIS</sequence>
<dbReference type="GO" id="GO:0005886">
    <property type="term" value="C:plasma membrane"/>
    <property type="evidence" value="ECO:0007669"/>
    <property type="project" value="TreeGrafter"/>
</dbReference>
<organism evidence="8 9">
    <name type="scientific">Tigriopus californicus</name>
    <name type="common">Marine copepod</name>
    <dbReference type="NCBI Taxonomy" id="6832"/>
    <lineage>
        <taxon>Eukaryota</taxon>
        <taxon>Metazoa</taxon>
        <taxon>Ecdysozoa</taxon>
        <taxon>Arthropoda</taxon>
        <taxon>Crustacea</taxon>
        <taxon>Multicrustacea</taxon>
        <taxon>Hexanauplia</taxon>
        <taxon>Copepoda</taxon>
        <taxon>Harpacticoida</taxon>
        <taxon>Harpacticidae</taxon>
        <taxon>Tigriopus</taxon>
    </lineage>
</organism>
<comment type="caution">
    <text evidence="3">Lacks conserved residue(s) required for the propagation of feature annotation.</text>
</comment>
<dbReference type="PROSITE" id="PS01209">
    <property type="entry name" value="LDLRA_1"/>
    <property type="match status" value="1"/>
</dbReference>
<dbReference type="PANTHER" id="PTHR47537:SF3">
    <property type="entry name" value="CUB DOMAIN-CONTAINING PROTEIN"/>
    <property type="match status" value="1"/>
</dbReference>
<evidence type="ECO:0000259" key="7">
    <source>
        <dbReference type="PROSITE" id="PS01180"/>
    </source>
</evidence>
<dbReference type="InterPro" id="IPR000859">
    <property type="entry name" value="CUB_dom"/>
</dbReference>
<dbReference type="Proteomes" id="UP000318571">
    <property type="component" value="Chromosome 1"/>
</dbReference>
<dbReference type="STRING" id="6832.A0A553NSN2"/>
<dbReference type="PROSITE" id="PS01180">
    <property type="entry name" value="CUB"/>
    <property type="match status" value="2"/>
</dbReference>
<dbReference type="Gene3D" id="4.10.400.10">
    <property type="entry name" value="Low-density Lipoprotein Receptor"/>
    <property type="match status" value="2"/>
</dbReference>
<keyword evidence="9" id="KW-1185">Reference proteome</keyword>